<evidence type="ECO:0000256" key="10">
    <source>
        <dbReference type="RuleBase" id="RU367136"/>
    </source>
</evidence>
<dbReference type="EC" id="2.4.1.132" evidence="10"/>
<keyword evidence="2 10" id="KW-0328">Glycosyltransferase</keyword>
<dbReference type="FunFam" id="3.40.50.2000:FF:000085">
    <property type="entry name" value="alpha-1,3/1,6-mannosyltransferase ALG2"/>
    <property type="match status" value="1"/>
</dbReference>
<evidence type="ECO:0000256" key="8">
    <source>
        <dbReference type="ARBA" id="ARBA00045103"/>
    </source>
</evidence>
<dbReference type="AlphaFoldDB" id="A0A087UUD9"/>
<dbReference type="GO" id="GO:0004378">
    <property type="term" value="F:GDP-Man:Man(1)GlcNAc(2)-PP-Dol alpha-1,3-mannosyltransferase activity"/>
    <property type="evidence" value="ECO:0007669"/>
    <property type="project" value="UniProtKB-UniRule"/>
</dbReference>
<keyword evidence="14" id="KW-1185">Reference proteome</keyword>
<evidence type="ECO:0000256" key="4">
    <source>
        <dbReference type="ARBA" id="ARBA00022692"/>
    </source>
</evidence>
<evidence type="ECO:0000256" key="6">
    <source>
        <dbReference type="ARBA" id="ARBA00022989"/>
    </source>
</evidence>
<dbReference type="GO" id="GO:0102704">
    <property type="term" value="F:GDP-Man:Man(2)GlcNAc(2)-PP-Dol alpha-1,6-mannosyltransferase activity"/>
    <property type="evidence" value="ECO:0007669"/>
    <property type="project" value="UniProtKB-UniRule"/>
</dbReference>
<dbReference type="FunFam" id="3.40.50.2000:FF:000210">
    <property type="entry name" value="Alpha-1,3/1,6-mannosyltransferase ALG2"/>
    <property type="match status" value="1"/>
</dbReference>
<dbReference type="PANTHER" id="PTHR45918">
    <property type="entry name" value="ALPHA-1,3/1,6-MANNOSYLTRANSFERASE ALG2"/>
    <property type="match status" value="1"/>
</dbReference>
<dbReference type="PANTHER" id="PTHR45918:SF1">
    <property type="entry name" value="ALPHA-1,3_1,6-MANNOSYLTRANSFERASE ALG2"/>
    <property type="match status" value="1"/>
</dbReference>
<evidence type="ECO:0000256" key="3">
    <source>
        <dbReference type="ARBA" id="ARBA00022679"/>
    </source>
</evidence>
<sequence>MKIAFLHPDLGIGGAERLVVDAALALKSKGHEIRIFTAHHDPEHCFAETKDGSLDTVVVGDWLPRGILGRFIALCSYFRMIYAALYLIFFSKYRPDIVICDQVSACIPILKWKGARVIFYCHFPDKLLTERKNWIKRLYRLPLDWLEEKTTGMADTVLVNSNFTAKVFRQTFPSLKHVKLEVVYPTINMNSILRPLPNSDLGVKTDATTIFLSLNRYERKKNITLAIDAMKCMQKMMPFKEFLKIHLIIAGGYDERVAENQEHYQELRNYVESLELEKNVSFLKSPNDDKKRLLFHCSTAVLYTPSNEHFGIVPLEAMLLGRPVLACNSGGPLETVLHESTGFLCNATPESFAEKMILLTRDHSLARELGVSATEHVRKKFSFQNFVTKLNAIIEKN</sequence>
<comment type="function">
    <text evidence="10">Mannosylates Man(2)GlcNAc(2)-dolichol diphosphate and Man(1)GlcNAc(2)-dolichol diphosphate to form Man(3)GlcNAc(2)-dolichol diphosphate.</text>
</comment>
<feature type="domain" description="Glycosyltransferase subfamily 4-like N-terminal" evidence="12">
    <location>
        <begin position="12"/>
        <end position="189"/>
    </location>
</feature>
<dbReference type="OMA" id="AMYMKCP"/>
<reference evidence="13 14" key="1">
    <citation type="submission" date="2013-11" db="EMBL/GenBank/DDBJ databases">
        <title>Genome sequencing of Stegodyphus mimosarum.</title>
        <authorList>
            <person name="Bechsgaard J."/>
        </authorList>
    </citation>
    <scope>NUCLEOTIDE SEQUENCE [LARGE SCALE GENOMIC DNA]</scope>
</reference>
<evidence type="ECO:0000259" key="11">
    <source>
        <dbReference type="Pfam" id="PF00534"/>
    </source>
</evidence>
<feature type="domain" description="Glycosyl transferase family 1" evidence="11">
    <location>
        <begin position="208"/>
        <end position="373"/>
    </location>
</feature>
<accession>A0A087UUD9</accession>
<keyword evidence="4" id="KW-0812">Transmembrane</keyword>
<keyword evidence="3 10" id="KW-0808">Transferase</keyword>
<name>A0A087UUD9_STEMI</name>
<comment type="catalytic activity">
    <reaction evidence="8 10">
        <text>a beta-D-Man-(1-&gt;4)-beta-D-GlcNAc-(1-&gt;4)-alpha-D-GlcNAc-diphospho-di-trans,poly-cis-dolichol + GDP-alpha-D-mannose = an alpha-D-Man-(1-&gt;3)-beta-D-Man-(1-&gt;4)-beta-D-GlcNAc-(1-&gt;4)-alpha-D-GlcNAc-diphospho-di-trans,poly-cis-dolichol + GDP + H(+)</text>
        <dbReference type="Rhea" id="RHEA:29515"/>
        <dbReference type="Rhea" id="RHEA-COMP:19511"/>
        <dbReference type="Rhea" id="RHEA-COMP:19513"/>
        <dbReference type="ChEBI" id="CHEBI:15378"/>
        <dbReference type="ChEBI" id="CHEBI:57527"/>
        <dbReference type="ChEBI" id="CHEBI:58189"/>
        <dbReference type="ChEBI" id="CHEBI:58472"/>
        <dbReference type="ChEBI" id="CHEBI:132510"/>
        <dbReference type="EC" id="2.4.1.132"/>
    </reaction>
    <physiologicalReaction direction="left-to-right" evidence="8 10">
        <dbReference type="Rhea" id="RHEA:29516"/>
    </physiologicalReaction>
</comment>
<dbReference type="Gene3D" id="3.40.50.2000">
    <property type="entry name" value="Glycogen Phosphorylase B"/>
    <property type="match status" value="2"/>
</dbReference>
<comment type="pathway">
    <text evidence="1 10">Protein modification; protein glycosylation.</text>
</comment>
<dbReference type="InterPro" id="IPR028098">
    <property type="entry name" value="Glyco_trans_4-like_N"/>
</dbReference>
<evidence type="ECO:0000256" key="5">
    <source>
        <dbReference type="ARBA" id="ARBA00022824"/>
    </source>
</evidence>
<dbReference type="Pfam" id="PF00534">
    <property type="entry name" value="Glycos_transf_1"/>
    <property type="match status" value="1"/>
</dbReference>
<gene>
    <name evidence="13" type="ORF">X975_11866</name>
</gene>
<evidence type="ECO:0000313" key="13">
    <source>
        <dbReference type="EMBL" id="KFM80978.1"/>
    </source>
</evidence>
<dbReference type="SUPFAM" id="SSF53756">
    <property type="entry name" value="UDP-Glycosyltransferase/glycogen phosphorylase"/>
    <property type="match status" value="1"/>
</dbReference>
<evidence type="ECO:0000259" key="12">
    <source>
        <dbReference type="Pfam" id="PF13439"/>
    </source>
</evidence>
<dbReference type="Proteomes" id="UP000054359">
    <property type="component" value="Unassembled WGS sequence"/>
</dbReference>
<organism evidence="13 14">
    <name type="scientific">Stegodyphus mimosarum</name>
    <name type="common">African social velvet spider</name>
    <dbReference type="NCBI Taxonomy" id="407821"/>
    <lineage>
        <taxon>Eukaryota</taxon>
        <taxon>Metazoa</taxon>
        <taxon>Ecdysozoa</taxon>
        <taxon>Arthropoda</taxon>
        <taxon>Chelicerata</taxon>
        <taxon>Arachnida</taxon>
        <taxon>Araneae</taxon>
        <taxon>Araneomorphae</taxon>
        <taxon>Entelegynae</taxon>
        <taxon>Eresoidea</taxon>
        <taxon>Eresidae</taxon>
        <taxon>Stegodyphus</taxon>
    </lineage>
</organism>
<dbReference type="Pfam" id="PF13439">
    <property type="entry name" value="Glyco_transf_4"/>
    <property type="match status" value="1"/>
</dbReference>
<comment type="subcellular location">
    <subcellularLocation>
        <location evidence="10">Endoplasmic reticulum membrane</location>
        <topology evidence="10">Single-pass membrane protein</topology>
    </subcellularLocation>
</comment>
<evidence type="ECO:0000313" key="14">
    <source>
        <dbReference type="Proteomes" id="UP000054359"/>
    </source>
</evidence>
<dbReference type="EMBL" id="KK121658">
    <property type="protein sequence ID" value="KFM80978.1"/>
    <property type="molecule type" value="Genomic_DNA"/>
</dbReference>
<proteinExistence type="inferred from homology"/>
<dbReference type="UniPathway" id="UPA00378"/>
<comment type="catalytic activity">
    <reaction evidence="9 10">
        <text>an alpha-D-Man-(1-&gt;3)-beta-D-Man-(1-&gt;4)-beta-D-GlcNAc-(1-&gt;4)-alpha-D-GlcNAc-diphospho-di-trans,poly-cis-dolichol + GDP-alpha-D-mannose = an alpha-D-Man-(1-&gt;3)-[alpha-D-Man-(1-&gt;6)]-beta-D-Man-(1-&gt;4)-beta-D-GlcNAc-(1-&gt;4)-alpha-D-GlcNAc-diphospho-di-trans,poly-cis-dolichol + GDP + H(+)</text>
        <dbReference type="Rhea" id="RHEA:29519"/>
        <dbReference type="Rhea" id="RHEA-COMP:19513"/>
        <dbReference type="Rhea" id="RHEA-COMP:19515"/>
        <dbReference type="ChEBI" id="CHEBI:15378"/>
        <dbReference type="ChEBI" id="CHEBI:57527"/>
        <dbReference type="ChEBI" id="CHEBI:58189"/>
        <dbReference type="ChEBI" id="CHEBI:132510"/>
        <dbReference type="ChEBI" id="CHEBI:132511"/>
        <dbReference type="EC" id="2.4.1.257"/>
    </reaction>
    <physiologicalReaction direction="left-to-right" evidence="9 10">
        <dbReference type="Rhea" id="RHEA:29520"/>
    </physiologicalReaction>
</comment>
<dbReference type="OrthoDB" id="448893at2759"/>
<keyword evidence="7" id="KW-0472">Membrane</keyword>
<dbReference type="GO" id="GO:0005789">
    <property type="term" value="C:endoplasmic reticulum membrane"/>
    <property type="evidence" value="ECO:0007669"/>
    <property type="project" value="UniProtKB-SubCell"/>
</dbReference>
<comment type="similarity">
    <text evidence="10">Belongs to the glycosyltransferase group 1 family.</text>
</comment>
<feature type="non-terminal residue" evidence="13">
    <location>
        <position position="397"/>
    </location>
</feature>
<evidence type="ECO:0000256" key="2">
    <source>
        <dbReference type="ARBA" id="ARBA00022676"/>
    </source>
</evidence>
<evidence type="ECO:0000256" key="1">
    <source>
        <dbReference type="ARBA" id="ARBA00004922"/>
    </source>
</evidence>
<evidence type="ECO:0000256" key="9">
    <source>
        <dbReference type="ARBA" id="ARBA00045104"/>
    </source>
</evidence>
<dbReference type="InterPro" id="IPR001296">
    <property type="entry name" value="Glyco_trans_1"/>
</dbReference>
<dbReference type="CDD" id="cd03805">
    <property type="entry name" value="GT4_ALG2-like"/>
    <property type="match status" value="1"/>
</dbReference>
<dbReference type="InterPro" id="IPR027054">
    <property type="entry name" value="ALG2"/>
</dbReference>
<keyword evidence="5" id="KW-0256">Endoplasmic reticulum</keyword>
<protein>
    <recommendedName>
        <fullName evidence="10">Alpha-1,3/1,6-mannosyltransferase ALG2</fullName>
        <ecNumber evidence="10">2.4.1.132</ecNumber>
        <ecNumber evidence="10">2.4.1.257</ecNumber>
    </recommendedName>
    <alternativeName>
        <fullName evidence="10">GDP-Man:Man(1)GlcNAc(2)-PP-Dol alpha-1,3-mannosyltransferase</fullName>
    </alternativeName>
</protein>
<keyword evidence="6" id="KW-1133">Transmembrane helix</keyword>
<dbReference type="EC" id="2.4.1.257" evidence="10"/>
<dbReference type="STRING" id="407821.A0A087UUD9"/>
<evidence type="ECO:0000256" key="7">
    <source>
        <dbReference type="ARBA" id="ARBA00023136"/>
    </source>
</evidence>